<accession>A0A6H5IJZ0</accession>
<name>A0A6H5IJZ0_9HYME</name>
<keyword evidence="2" id="KW-1185">Reference proteome</keyword>
<reference evidence="1 2" key="1">
    <citation type="submission" date="2020-02" db="EMBL/GenBank/DDBJ databases">
        <authorList>
            <person name="Ferguson B K."/>
        </authorList>
    </citation>
    <scope>NUCLEOTIDE SEQUENCE [LARGE SCALE GENOMIC DNA]</scope>
</reference>
<sequence length="264" mass="30184">MTLRDVHAVAYSAMNVKAIDVVTGKPASEGAVGYVRKHDNQSRLLRGHTLLASPHELDIFFRTRCLVPSCECGSRFRRYPVSLRIRNHSHTRVRERERKRYARRVSAAGSSRKQSYVAGAAANHSAQRKPTLYRHLYYQNRARSDGWRLGFHGFTPHTKREYRCFTSKISAHSISRAVTRVDRALARGEEPSLPLFSPYHVREQRSGPPTKRSCSLSFSLAHRSAYGALVPLQSERIWRGAARDYKRRVPSSLGLLLFFKYSTK</sequence>
<evidence type="ECO:0000313" key="1">
    <source>
        <dbReference type="EMBL" id="CAB0037469.1"/>
    </source>
</evidence>
<dbReference type="AlphaFoldDB" id="A0A6H5IJZ0"/>
<proteinExistence type="predicted"/>
<evidence type="ECO:0000313" key="2">
    <source>
        <dbReference type="Proteomes" id="UP000479190"/>
    </source>
</evidence>
<gene>
    <name evidence="1" type="ORF">TBRA_LOCUS9296</name>
</gene>
<dbReference type="Proteomes" id="UP000479190">
    <property type="component" value="Unassembled WGS sequence"/>
</dbReference>
<protein>
    <submittedName>
        <fullName evidence="1">Uncharacterized protein</fullName>
    </submittedName>
</protein>
<dbReference type="EMBL" id="CADCXV010000856">
    <property type="protein sequence ID" value="CAB0037469.1"/>
    <property type="molecule type" value="Genomic_DNA"/>
</dbReference>
<organism evidence="1 2">
    <name type="scientific">Trichogramma brassicae</name>
    <dbReference type="NCBI Taxonomy" id="86971"/>
    <lineage>
        <taxon>Eukaryota</taxon>
        <taxon>Metazoa</taxon>
        <taxon>Ecdysozoa</taxon>
        <taxon>Arthropoda</taxon>
        <taxon>Hexapoda</taxon>
        <taxon>Insecta</taxon>
        <taxon>Pterygota</taxon>
        <taxon>Neoptera</taxon>
        <taxon>Endopterygota</taxon>
        <taxon>Hymenoptera</taxon>
        <taxon>Apocrita</taxon>
        <taxon>Proctotrupomorpha</taxon>
        <taxon>Chalcidoidea</taxon>
        <taxon>Trichogrammatidae</taxon>
        <taxon>Trichogramma</taxon>
    </lineage>
</organism>